<dbReference type="EMBL" id="OX465081">
    <property type="protein sequence ID" value="CAI9286537.1"/>
    <property type="molecule type" value="Genomic_DNA"/>
</dbReference>
<gene>
    <name evidence="4" type="ORF">LSALG_LOCUS25951</name>
</gene>
<dbReference type="InterPro" id="IPR056813">
    <property type="entry name" value="GIL1_IRKI_C"/>
</dbReference>
<keyword evidence="5" id="KW-1185">Reference proteome</keyword>
<evidence type="ECO:0008006" key="6">
    <source>
        <dbReference type="Google" id="ProtNLM"/>
    </source>
</evidence>
<dbReference type="Proteomes" id="UP001177003">
    <property type="component" value="Chromosome 5"/>
</dbReference>
<evidence type="ECO:0000313" key="5">
    <source>
        <dbReference type="Proteomes" id="UP001177003"/>
    </source>
</evidence>
<name>A0AA35Z751_LACSI</name>
<evidence type="ECO:0000313" key="4">
    <source>
        <dbReference type="EMBL" id="CAI9286537.1"/>
    </source>
</evidence>
<dbReference type="InterPro" id="IPR006943">
    <property type="entry name" value="DUF641_pln"/>
</dbReference>
<accession>A0AA35Z751</accession>
<feature type="domain" description="DUF641" evidence="2">
    <location>
        <begin position="113"/>
        <end position="238"/>
    </location>
</feature>
<evidence type="ECO:0000259" key="3">
    <source>
        <dbReference type="Pfam" id="PF24994"/>
    </source>
</evidence>
<dbReference type="PANTHER" id="PTHR31161">
    <property type="entry name" value="PROTEIN GRAVITROPIC IN THE LIGHT 1"/>
    <property type="match status" value="1"/>
</dbReference>
<dbReference type="InterPro" id="IPR040225">
    <property type="entry name" value="GIL1-like"/>
</dbReference>
<evidence type="ECO:0000259" key="2">
    <source>
        <dbReference type="Pfam" id="PF04859"/>
    </source>
</evidence>
<proteinExistence type="predicted"/>
<protein>
    <recommendedName>
        <fullName evidence="6">DUF641 domain-containing protein</fullName>
    </recommendedName>
</protein>
<organism evidence="4 5">
    <name type="scientific">Lactuca saligna</name>
    <name type="common">Willowleaf lettuce</name>
    <dbReference type="NCBI Taxonomy" id="75948"/>
    <lineage>
        <taxon>Eukaryota</taxon>
        <taxon>Viridiplantae</taxon>
        <taxon>Streptophyta</taxon>
        <taxon>Embryophyta</taxon>
        <taxon>Tracheophyta</taxon>
        <taxon>Spermatophyta</taxon>
        <taxon>Magnoliopsida</taxon>
        <taxon>eudicotyledons</taxon>
        <taxon>Gunneridae</taxon>
        <taxon>Pentapetalae</taxon>
        <taxon>asterids</taxon>
        <taxon>campanulids</taxon>
        <taxon>Asterales</taxon>
        <taxon>Asteraceae</taxon>
        <taxon>Cichorioideae</taxon>
        <taxon>Cichorieae</taxon>
        <taxon>Lactucinae</taxon>
        <taxon>Lactuca</taxon>
    </lineage>
</organism>
<feature type="domain" description="GIL1/IRKI C-terminal" evidence="3">
    <location>
        <begin position="441"/>
        <end position="492"/>
    </location>
</feature>
<dbReference type="AlphaFoldDB" id="A0AA35Z751"/>
<sequence>MINSYYRFHPFLQNSVWCDSNKQEISQVIQSDFDFILFVFQIKKQKQIEGKGLMDSVNRSAVTPRKSRLARTFAKVLHIRPQPATTIDQVQKVKSHEKPIGKFFNEEDEKSQEKAAMDAFIAKVFATLSSVKAAYAQLQDAQSPYDADGIQSADQIVVTELKRLSEFKQSYLKNHIDDSSPETTILLAEIQEQKNLSKTYEITQKKLANQSRLKDSEIVFLKEKLEEAERENKLIERRLNSSGPLSRHENLHFSKLTPTDFVLALKHTMKAIRSLVKFMITEMEYANWDLDAAAESIQPEVVYWNTTDRCYAFESFVCREMFDGFSYPDFSISGDRRDLSNKAKRQKLFFDRSMELKYLKAREYITWKPKSTFAKFCWFKYLRLVHPKMESSLFGNLNQRSLVTAGKFPETTFFESFAEAAKRVWLLHCLAFSFDPEGASIFQVRNGNRFSEVFMESVNDEAFLSPESSREVAFTVVPGFKVGKTVVQCQVYLT</sequence>
<keyword evidence="1" id="KW-0175">Coiled coil</keyword>
<dbReference type="Pfam" id="PF04859">
    <property type="entry name" value="DUF641"/>
    <property type="match status" value="1"/>
</dbReference>
<dbReference type="GO" id="GO:0009959">
    <property type="term" value="P:negative gravitropism"/>
    <property type="evidence" value="ECO:0007669"/>
    <property type="project" value="InterPro"/>
</dbReference>
<evidence type="ECO:0000256" key="1">
    <source>
        <dbReference type="SAM" id="Coils"/>
    </source>
</evidence>
<dbReference type="GO" id="GO:0009639">
    <property type="term" value="P:response to red or far red light"/>
    <property type="evidence" value="ECO:0007669"/>
    <property type="project" value="InterPro"/>
</dbReference>
<feature type="coiled-coil region" evidence="1">
    <location>
        <begin position="211"/>
        <end position="238"/>
    </location>
</feature>
<dbReference type="Pfam" id="PF24994">
    <property type="entry name" value="GIL1_IRKI_C"/>
    <property type="match status" value="1"/>
</dbReference>
<reference evidence="4" key="1">
    <citation type="submission" date="2023-04" db="EMBL/GenBank/DDBJ databases">
        <authorList>
            <person name="Vijverberg K."/>
            <person name="Xiong W."/>
            <person name="Schranz E."/>
        </authorList>
    </citation>
    <scope>NUCLEOTIDE SEQUENCE</scope>
</reference>